<keyword evidence="3" id="KW-0862">Zinc</keyword>
<dbReference type="EMBL" id="VYZN01000041">
    <property type="protein sequence ID" value="KAE9531525.1"/>
    <property type="molecule type" value="Genomic_DNA"/>
</dbReference>
<dbReference type="Proteomes" id="UP000475862">
    <property type="component" value="Unassembled WGS sequence"/>
</dbReference>
<dbReference type="GO" id="GO:0043565">
    <property type="term" value="F:sequence-specific DNA binding"/>
    <property type="evidence" value="ECO:0007669"/>
    <property type="project" value="InterPro"/>
</dbReference>
<dbReference type="Pfam" id="PF05485">
    <property type="entry name" value="THAP"/>
    <property type="match status" value="1"/>
</dbReference>
<dbReference type="SMART" id="SM00980">
    <property type="entry name" value="THAP"/>
    <property type="match status" value="1"/>
</dbReference>
<feature type="region of interest" description="Disordered" evidence="6">
    <location>
        <begin position="78"/>
        <end position="106"/>
    </location>
</feature>
<evidence type="ECO:0000313" key="10">
    <source>
        <dbReference type="Proteomes" id="UP000475862"/>
    </source>
</evidence>
<dbReference type="SUPFAM" id="SSF57716">
    <property type="entry name" value="Glucocorticoid receptor-like (DNA-binding domain)"/>
    <property type="match status" value="1"/>
</dbReference>
<keyword evidence="4 5" id="KW-0238">DNA-binding</keyword>
<dbReference type="Gene3D" id="6.20.210.20">
    <property type="entry name" value="THAP domain"/>
    <property type="match status" value="1"/>
</dbReference>
<gene>
    <name evidence="9" type="ORF">AGLY_010731</name>
</gene>
<keyword evidence="1" id="KW-0479">Metal-binding</keyword>
<dbReference type="SMART" id="SM00692">
    <property type="entry name" value="DM3"/>
    <property type="match status" value="1"/>
</dbReference>
<evidence type="ECO:0000256" key="3">
    <source>
        <dbReference type="ARBA" id="ARBA00022833"/>
    </source>
</evidence>
<evidence type="ECO:0000256" key="4">
    <source>
        <dbReference type="ARBA" id="ARBA00023125"/>
    </source>
</evidence>
<comment type="caution">
    <text evidence="9">The sequence shown here is derived from an EMBL/GenBank/DDBJ whole genome shotgun (WGS) entry which is preliminary data.</text>
</comment>
<keyword evidence="7" id="KW-0472">Membrane</keyword>
<organism evidence="9 10">
    <name type="scientific">Aphis glycines</name>
    <name type="common">Soybean aphid</name>
    <dbReference type="NCBI Taxonomy" id="307491"/>
    <lineage>
        <taxon>Eukaryota</taxon>
        <taxon>Metazoa</taxon>
        <taxon>Ecdysozoa</taxon>
        <taxon>Arthropoda</taxon>
        <taxon>Hexapoda</taxon>
        <taxon>Insecta</taxon>
        <taxon>Pterygota</taxon>
        <taxon>Neoptera</taxon>
        <taxon>Paraneoptera</taxon>
        <taxon>Hemiptera</taxon>
        <taxon>Sternorrhyncha</taxon>
        <taxon>Aphidomorpha</taxon>
        <taxon>Aphidoidea</taxon>
        <taxon>Aphididae</taxon>
        <taxon>Aphidini</taxon>
        <taxon>Aphis</taxon>
        <taxon>Aphis</taxon>
    </lineage>
</organism>
<dbReference type="AlphaFoldDB" id="A0A6G0TEJ9"/>
<dbReference type="InterPro" id="IPR006612">
    <property type="entry name" value="THAP_Znf"/>
</dbReference>
<keyword evidence="7" id="KW-1133">Transmembrane helix</keyword>
<dbReference type="PROSITE" id="PS50950">
    <property type="entry name" value="ZF_THAP"/>
    <property type="match status" value="1"/>
</dbReference>
<dbReference type="OrthoDB" id="6601865at2759"/>
<keyword evidence="2 5" id="KW-0863">Zinc-finger</keyword>
<dbReference type="InterPro" id="IPR026516">
    <property type="entry name" value="THAP1/10"/>
</dbReference>
<sequence>MPTSCCVRGCKSKGNGKIKYFRFPKDENRRLQWIQALHRENFVPTNNTLICEAHFTTNDYQKRPDIIKLTNTAVPSIFNNQDNETQNTSHKRVTMDSELKSSRLPARKRHSNLSDHTYVLKLPEEPILSEDKGFQKTITPSKHVVHTLHAGESHMSDVSKSNIQTLKNIESNLYLYFTILQLFFFVLYFFLDSGCEIPDNVKITIQPSQKNWENIAMTQKKTIHDLRKKVKVLNQKIRRYGSTIDYLKGQLDIMIRF</sequence>
<protein>
    <recommendedName>
        <fullName evidence="8">THAP-type domain-containing protein</fullName>
    </recommendedName>
</protein>
<dbReference type="PANTHER" id="PTHR46600">
    <property type="entry name" value="THAP DOMAIN-CONTAINING"/>
    <property type="match status" value="1"/>
</dbReference>
<name>A0A6G0TEJ9_APHGL</name>
<accession>A0A6G0TEJ9</accession>
<evidence type="ECO:0000256" key="1">
    <source>
        <dbReference type="ARBA" id="ARBA00022723"/>
    </source>
</evidence>
<evidence type="ECO:0000256" key="7">
    <source>
        <dbReference type="SAM" id="Phobius"/>
    </source>
</evidence>
<keyword evidence="7" id="KW-0812">Transmembrane</keyword>
<evidence type="ECO:0000256" key="2">
    <source>
        <dbReference type="ARBA" id="ARBA00022771"/>
    </source>
</evidence>
<dbReference type="GO" id="GO:0008270">
    <property type="term" value="F:zinc ion binding"/>
    <property type="evidence" value="ECO:0007669"/>
    <property type="project" value="UniProtKB-KW"/>
</dbReference>
<feature type="transmembrane region" description="Helical" evidence="7">
    <location>
        <begin position="173"/>
        <end position="191"/>
    </location>
</feature>
<evidence type="ECO:0000256" key="6">
    <source>
        <dbReference type="SAM" id="MobiDB-lite"/>
    </source>
</evidence>
<evidence type="ECO:0000259" key="8">
    <source>
        <dbReference type="PROSITE" id="PS50950"/>
    </source>
</evidence>
<evidence type="ECO:0000313" key="9">
    <source>
        <dbReference type="EMBL" id="KAE9531525.1"/>
    </source>
</evidence>
<reference evidence="9 10" key="1">
    <citation type="submission" date="2019-08" db="EMBL/GenBank/DDBJ databases">
        <title>The genome of the soybean aphid Biotype 1, its phylome, world population structure and adaptation to the North American continent.</title>
        <authorList>
            <person name="Giordano R."/>
            <person name="Donthu R.K."/>
            <person name="Hernandez A.G."/>
            <person name="Wright C.L."/>
            <person name="Zimin A.V."/>
        </authorList>
    </citation>
    <scope>NUCLEOTIDE SEQUENCE [LARGE SCALE GENOMIC DNA]</scope>
    <source>
        <tissue evidence="9">Whole aphids</tissue>
    </source>
</reference>
<evidence type="ECO:0000256" key="5">
    <source>
        <dbReference type="PROSITE-ProRule" id="PRU00309"/>
    </source>
</evidence>
<feature type="compositionally biased region" description="Polar residues" evidence="6">
    <location>
        <begin position="78"/>
        <end position="88"/>
    </location>
</feature>
<proteinExistence type="predicted"/>
<dbReference type="InterPro" id="IPR038441">
    <property type="entry name" value="THAP_Znf_sf"/>
</dbReference>
<feature type="domain" description="THAP-type" evidence="8">
    <location>
        <begin position="1"/>
        <end position="78"/>
    </location>
</feature>
<dbReference type="PANTHER" id="PTHR46600:SF11">
    <property type="entry name" value="THAP DOMAIN-CONTAINING PROTEIN 10"/>
    <property type="match status" value="1"/>
</dbReference>
<keyword evidence="10" id="KW-1185">Reference proteome</keyword>